<dbReference type="InterPro" id="IPR036390">
    <property type="entry name" value="WH_DNA-bd_sf"/>
</dbReference>
<keyword evidence="6" id="KW-0411">Iron-sulfur</keyword>
<dbReference type="InterPro" id="IPR011991">
    <property type="entry name" value="ArsR-like_HTH"/>
</dbReference>
<protein>
    <submittedName>
        <fullName evidence="8">Radical SAM domain protein</fullName>
    </submittedName>
</protein>
<dbReference type="GO" id="GO:0046872">
    <property type="term" value="F:metal ion binding"/>
    <property type="evidence" value="ECO:0007669"/>
    <property type="project" value="UniProtKB-KW"/>
</dbReference>
<evidence type="ECO:0000259" key="7">
    <source>
        <dbReference type="PROSITE" id="PS51918"/>
    </source>
</evidence>
<sequence>MAYRYVFGPVMSGRLGRSLGLDLLGGHICSMDCVYCEVGATRNLTLERRPYVSAAAILKELAAWKAEGLDTPDAVTLGGLGEPTLNSDMAEIIAGARALFPDTVIAVLTNATLMTDPQVRRELALADAVLPSMDSLVEAEFAAINRPCPGVTPQGVAQGLLAFRQEFTGKIFLEILLAKGINDSDENLGRLKTFCQQLAPDRVDVVTMTRPGTVKGTHPVDGAVLSRWRKALGAGKARTGERGEPEAGTLDEARTIEFVQASLARRPQTVLQLAQALGASPHTVRAAVEALERTGGIVARTDRGETYYHGSGHILEA</sequence>
<dbReference type="Proteomes" id="UP000002191">
    <property type="component" value="Chromosome"/>
</dbReference>
<dbReference type="AlphaFoldDB" id="E6VV51"/>
<evidence type="ECO:0000256" key="4">
    <source>
        <dbReference type="ARBA" id="ARBA00022723"/>
    </source>
</evidence>
<reference evidence="8 9" key="2">
    <citation type="journal article" date="2014" name="Genome Announc.">
        <title>Complete Genome Sequence of the Subsurface, Mesophilic Sulfate-Reducing Bacterium Desulfovibrio aespoeensis Aspo-2.</title>
        <authorList>
            <person name="Pedersen K."/>
            <person name="Bengtsson A."/>
            <person name="Edlund J."/>
            <person name="Rabe L."/>
            <person name="Hazen T."/>
            <person name="Chakraborty R."/>
            <person name="Goodwin L."/>
            <person name="Shapiro N."/>
        </authorList>
    </citation>
    <scope>NUCLEOTIDE SEQUENCE [LARGE SCALE GENOMIC DNA]</scope>
    <source>
        <strain evidence="9">ATCC 700646 / DSM 10631 / Aspo-2</strain>
    </source>
</reference>
<dbReference type="SUPFAM" id="SSF102114">
    <property type="entry name" value="Radical SAM enzymes"/>
    <property type="match status" value="1"/>
</dbReference>
<dbReference type="CDD" id="cd00090">
    <property type="entry name" value="HTH_ARSR"/>
    <property type="match status" value="1"/>
</dbReference>
<dbReference type="Pfam" id="PF04055">
    <property type="entry name" value="Radical_SAM"/>
    <property type="match status" value="1"/>
</dbReference>
<keyword evidence="2" id="KW-0004">4Fe-4S</keyword>
<name>E6VV51_PSEA9</name>
<dbReference type="GO" id="GO:0051539">
    <property type="term" value="F:4 iron, 4 sulfur cluster binding"/>
    <property type="evidence" value="ECO:0007669"/>
    <property type="project" value="UniProtKB-KW"/>
</dbReference>
<dbReference type="GO" id="GO:0006355">
    <property type="term" value="P:regulation of DNA-templated transcription"/>
    <property type="evidence" value="ECO:0007669"/>
    <property type="project" value="UniProtKB-ARBA"/>
</dbReference>
<keyword evidence="3" id="KW-0949">S-adenosyl-L-methionine</keyword>
<proteinExistence type="predicted"/>
<dbReference type="STRING" id="643562.Daes_0175"/>
<dbReference type="InterPro" id="IPR040084">
    <property type="entry name" value="GTPase_Obg"/>
</dbReference>
<dbReference type="SUPFAM" id="SSF46785">
    <property type="entry name" value="Winged helix' DNA-binding domain"/>
    <property type="match status" value="1"/>
</dbReference>
<keyword evidence="5" id="KW-0408">Iron</keyword>
<evidence type="ECO:0000313" key="9">
    <source>
        <dbReference type="Proteomes" id="UP000002191"/>
    </source>
</evidence>
<dbReference type="RefSeq" id="WP_013513139.1">
    <property type="nucleotide sequence ID" value="NC_014844.1"/>
</dbReference>
<dbReference type="PANTHER" id="PTHR43787">
    <property type="entry name" value="FEMO COFACTOR BIOSYNTHESIS PROTEIN NIFB-RELATED"/>
    <property type="match status" value="1"/>
</dbReference>
<dbReference type="Gene3D" id="3.20.20.70">
    <property type="entry name" value="Aldolase class I"/>
    <property type="match status" value="1"/>
</dbReference>
<dbReference type="CDD" id="cd01335">
    <property type="entry name" value="Radical_SAM"/>
    <property type="match status" value="1"/>
</dbReference>
<evidence type="ECO:0000256" key="6">
    <source>
        <dbReference type="ARBA" id="ARBA00023014"/>
    </source>
</evidence>
<dbReference type="OrthoDB" id="9800840at2"/>
<evidence type="ECO:0000256" key="5">
    <source>
        <dbReference type="ARBA" id="ARBA00023004"/>
    </source>
</evidence>
<dbReference type="SFLD" id="SFLDS00029">
    <property type="entry name" value="Radical_SAM"/>
    <property type="match status" value="1"/>
</dbReference>
<dbReference type="InterPro" id="IPR013785">
    <property type="entry name" value="Aldolase_TIM"/>
</dbReference>
<evidence type="ECO:0000256" key="1">
    <source>
        <dbReference type="ARBA" id="ARBA00001966"/>
    </source>
</evidence>
<keyword evidence="9" id="KW-1185">Reference proteome</keyword>
<feature type="domain" description="Radical SAM core" evidence="7">
    <location>
        <begin position="11"/>
        <end position="241"/>
    </location>
</feature>
<dbReference type="PROSITE" id="PS51918">
    <property type="entry name" value="RADICAL_SAM"/>
    <property type="match status" value="1"/>
</dbReference>
<evidence type="ECO:0000256" key="2">
    <source>
        <dbReference type="ARBA" id="ARBA00022485"/>
    </source>
</evidence>
<gene>
    <name evidence="8" type="ordered locus">Daes_0175</name>
</gene>
<accession>E6VV51</accession>
<evidence type="ECO:0000313" key="8">
    <source>
        <dbReference type="EMBL" id="ADU61202.1"/>
    </source>
</evidence>
<comment type="cofactor">
    <cofactor evidence="1">
        <name>[4Fe-4S] cluster</name>
        <dbReference type="ChEBI" id="CHEBI:49883"/>
    </cofactor>
</comment>
<evidence type="ECO:0000256" key="3">
    <source>
        <dbReference type="ARBA" id="ARBA00022691"/>
    </source>
</evidence>
<dbReference type="SFLD" id="SFLDG01083">
    <property type="entry name" value="Uncharacterised_Radical_SAM_Su"/>
    <property type="match status" value="1"/>
</dbReference>
<dbReference type="PANTHER" id="PTHR43787:SF11">
    <property type="entry name" value="UPF0026 PROTEIN SLR1464"/>
    <property type="match status" value="1"/>
</dbReference>
<dbReference type="EMBL" id="CP002431">
    <property type="protein sequence ID" value="ADU61202.1"/>
    <property type="molecule type" value="Genomic_DNA"/>
</dbReference>
<dbReference type="GO" id="GO:0003824">
    <property type="term" value="F:catalytic activity"/>
    <property type="evidence" value="ECO:0007669"/>
    <property type="project" value="InterPro"/>
</dbReference>
<dbReference type="eggNOG" id="COG0731">
    <property type="taxonomic scope" value="Bacteria"/>
</dbReference>
<dbReference type="KEGG" id="das:Daes_0175"/>
<organism evidence="8 9">
    <name type="scientific">Pseudodesulfovibrio aespoeensis (strain ATCC 700646 / DSM 10631 / Aspo-2)</name>
    <name type="common">Desulfovibrio aespoeensis</name>
    <dbReference type="NCBI Taxonomy" id="643562"/>
    <lineage>
        <taxon>Bacteria</taxon>
        <taxon>Pseudomonadati</taxon>
        <taxon>Thermodesulfobacteriota</taxon>
        <taxon>Desulfovibrionia</taxon>
        <taxon>Desulfovibrionales</taxon>
        <taxon>Desulfovibrionaceae</taxon>
    </lineage>
</organism>
<dbReference type="InterPro" id="IPR007197">
    <property type="entry name" value="rSAM"/>
</dbReference>
<dbReference type="InterPro" id="IPR058240">
    <property type="entry name" value="rSAM_sf"/>
</dbReference>
<keyword evidence="4" id="KW-0479">Metal-binding</keyword>
<reference evidence="9" key="1">
    <citation type="submission" date="2010-12" db="EMBL/GenBank/DDBJ databases">
        <title>Complete sequence of Desulfovibrio aespoeensis Aspo-2.</title>
        <authorList>
            <consortium name="US DOE Joint Genome Institute"/>
            <person name="Lucas S."/>
            <person name="Copeland A."/>
            <person name="Lapidus A."/>
            <person name="Cheng J.-F."/>
            <person name="Goodwin L."/>
            <person name="Pitluck S."/>
            <person name="Chertkov O."/>
            <person name="Misra M."/>
            <person name="Detter J.C."/>
            <person name="Han C."/>
            <person name="Tapia R."/>
            <person name="Land M."/>
            <person name="Hauser L."/>
            <person name="Kyrpides N."/>
            <person name="Ivanova N."/>
            <person name="Ovchinnikova G."/>
            <person name="Pedersen K."/>
            <person name="Jagevall S."/>
            <person name="Hazen T."/>
            <person name="Woyke T."/>
        </authorList>
    </citation>
    <scope>NUCLEOTIDE SEQUENCE [LARGE SCALE GENOMIC DNA]</scope>
    <source>
        <strain evidence="9">ATCC 700646 / DSM 10631 / Aspo-2</strain>
    </source>
</reference>
<dbReference type="HOGENOM" id="CLU_058377_0_0_7"/>